<comment type="subunit">
    <text evidence="5">Homotetramer composed of a dimer of dimers.</text>
</comment>
<accession>A0A7T1F295</accession>
<dbReference type="Pfam" id="PF14801">
    <property type="entry name" value="TrmI-like_N"/>
    <property type="match status" value="1"/>
</dbReference>
<evidence type="ECO:0000256" key="2">
    <source>
        <dbReference type="ARBA" id="ARBA00022679"/>
    </source>
</evidence>
<evidence type="ECO:0000256" key="6">
    <source>
        <dbReference type="PIRSR" id="PIRSR017269-1"/>
    </source>
</evidence>
<dbReference type="InterPro" id="IPR029063">
    <property type="entry name" value="SAM-dependent_MTases_sf"/>
</dbReference>
<dbReference type="PIRSF" id="PIRSF017269">
    <property type="entry name" value="GCD14"/>
    <property type="match status" value="1"/>
</dbReference>
<name>A0A7T1F295_ATRLM</name>
<evidence type="ECO:0000256" key="1">
    <source>
        <dbReference type="ARBA" id="ARBA00022603"/>
    </source>
</evidence>
<feature type="binding site" evidence="6">
    <location>
        <position position="127"/>
    </location>
    <ligand>
        <name>S-adenosyl-L-methionine</name>
        <dbReference type="ChEBI" id="CHEBI:59789"/>
    </ligand>
</feature>
<dbReference type="EC" id="2.1.1.220" evidence="5"/>
<sequence>MPIHYGDRIYIYIDDGRDYILTVQEGKQFSTHRGNIMHDEIAGKNYGENVLTTKGNKVYLLPVGIIENIYHMRRCSQIVYPKDLGFILLMLDIREGNRVIDVGLGSGSMSAAMARLVGNTGMVYAYERREDMISLATQNLIVWKLIDRVTIQQRDIEVGFDEKEIDAIFLDVPQPWDYLKQCWDALAGGGRLGIVSPTAGQVMEVLRSLNKLPFIIIEVWENMFRQYKPDPYTFRPYDRMVAHTTYMIFARKVNDI</sequence>
<reference evidence="8 9" key="1">
    <citation type="journal article" date="2021" name="Nat. Commun.">
        <title>Isolation of a member of the candidate phylum Atribacteria reveals a unique cell membrane structure.</title>
        <authorList>
            <person name="Taiki K."/>
            <person name="Nobu M.K."/>
            <person name="Kusada H."/>
            <person name="Meng X.-Y."/>
            <person name="Hosoki N."/>
            <person name="Uematsu K."/>
            <person name="Yoshioka H."/>
            <person name="Kamagata Y."/>
            <person name="Tamaki H."/>
        </authorList>
    </citation>
    <scope>NUCLEOTIDE SEQUENCE [LARGE SCALE GENOMIC DNA]</scope>
    <source>
        <strain evidence="8 9">RT761</strain>
    </source>
</reference>
<dbReference type="GO" id="GO:0030488">
    <property type="term" value="P:tRNA methylation"/>
    <property type="evidence" value="ECO:0007669"/>
    <property type="project" value="InterPro"/>
</dbReference>
<dbReference type="KEGG" id="alam:RT761_01005"/>
<evidence type="ECO:0000313" key="9">
    <source>
        <dbReference type="Proteomes" id="UP000594463"/>
    </source>
</evidence>
<dbReference type="PANTHER" id="PTHR12133:SF1">
    <property type="entry name" value="TRNA (ADENINE(58)-N(1))-METHYLTRANSFERASE, MITOCHONDRIAL"/>
    <property type="match status" value="1"/>
</dbReference>
<dbReference type="PANTHER" id="PTHR12133">
    <property type="entry name" value="TRNA (ADENINE(58)-N(1))-METHYLTRANSFERASE"/>
    <property type="match status" value="1"/>
</dbReference>
<keyword evidence="2 5" id="KW-0808">Transferase</keyword>
<keyword evidence="9" id="KW-1185">Reference proteome</keyword>
<feature type="binding site" evidence="6">
    <location>
        <position position="155"/>
    </location>
    <ligand>
        <name>S-adenosyl-L-methionine</name>
        <dbReference type="ChEBI" id="CHEBI:59789"/>
    </ligand>
</feature>
<dbReference type="AlphaFoldDB" id="A0A7T1F295"/>
<dbReference type="Gene3D" id="3.10.330.20">
    <property type="match status" value="1"/>
</dbReference>
<evidence type="ECO:0000256" key="5">
    <source>
        <dbReference type="PIRNR" id="PIRNR017269"/>
    </source>
</evidence>
<dbReference type="GO" id="GO:0160107">
    <property type="term" value="F:tRNA (adenine(58)-N1)-methyltransferase activity"/>
    <property type="evidence" value="ECO:0007669"/>
    <property type="project" value="UniProtKB-EC"/>
</dbReference>
<proteinExistence type="inferred from homology"/>
<dbReference type="CDD" id="cd02440">
    <property type="entry name" value="AdoMet_MTases"/>
    <property type="match status" value="1"/>
</dbReference>
<dbReference type="Proteomes" id="UP000594463">
    <property type="component" value="Chromosome"/>
</dbReference>
<protein>
    <recommendedName>
        <fullName evidence="5">tRNA (adenine(58)-N(1))-methyltransferase TrmI</fullName>
        <ecNumber evidence="5">2.1.1.220</ecNumber>
    </recommendedName>
</protein>
<comment type="catalytic activity">
    <reaction evidence="5">
        <text>adenosine(58) in tRNA + S-adenosyl-L-methionine = N(1)-methyladenosine(58) in tRNA + S-adenosyl-L-homocysteine + H(+)</text>
        <dbReference type="Rhea" id="RHEA:43152"/>
        <dbReference type="Rhea" id="RHEA-COMP:10365"/>
        <dbReference type="Rhea" id="RHEA-COMP:10366"/>
        <dbReference type="ChEBI" id="CHEBI:15378"/>
        <dbReference type="ChEBI" id="CHEBI:57856"/>
        <dbReference type="ChEBI" id="CHEBI:59789"/>
        <dbReference type="ChEBI" id="CHEBI:74411"/>
        <dbReference type="ChEBI" id="CHEBI:74491"/>
        <dbReference type="EC" id="2.1.1.220"/>
    </reaction>
</comment>
<feature type="domain" description="tRNA (adenine(58)-N(1))-methyltransferase catalytic subunit TRM61 C-terminal" evidence="7">
    <location>
        <begin position="75"/>
        <end position="228"/>
    </location>
</feature>
<keyword evidence="3 5" id="KW-0949">S-adenosyl-L-methionine</keyword>
<dbReference type="RefSeq" id="WP_218112975.1">
    <property type="nucleotide sequence ID" value="NZ_CP065383.1"/>
</dbReference>
<evidence type="ECO:0000259" key="7">
    <source>
        <dbReference type="Pfam" id="PF08704"/>
    </source>
</evidence>
<dbReference type="SUPFAM" id="SSF53335">
    <property type="entry name" value="S-adenosyl-L-methionine-dependent methyltransferases"/>
    <property type="match status" value="1"/>
</dbReference>
<keyword evidence="4 5" id="KW-0819">tRNA processing</keyword>
<comment type="function">
    <text evidence="5">Catalyzes the S-adenosyl-L-methionine-dependent formation of N(1)-methyladenine at position 58 (m1A58) in tRNA.</text>
</comment>
<dbReference type="Pfam" id="PF08704">
    <property type="entry name" value="GCD14"/>
    <property type="match status" value="1"/>
</dbReference>
<evidence type="ECO:0000313" key="8">
    <source>
        <dbReference type="EMBL" id="QPM67793.1"/>
    </source>
</evidence>
<evidence type="ECO:0000256" key="4">
    <source>
        <dbReference type="ARBA" id="ARBA00022694"/>
    </source>
</evidence>
<dbReference type="InterPro" id="IPR014816">
    <property type="entry name" value="tRNA_MeTrfase_Gcd14"/>
</dbReference>
<dbReference type="Gene3D" id="3.40.50.150">
    <property type="entry name" value="Vaccinia Virus protein VP39"/>
    <property type="match status" value="1"/>
</dbReference>
<keyword evidence="1 5" id="KW-0489">Methyltransferase</keyword>
<dbReference type="PROSITE" id="PS51620">
    <property type="entry name" value="SAM_TRM61"/>
    <property type="match status" value="1"/>
</dbReference>
<gene>
    <name evidence="8" type="primary">trmI</name>
    <name evidence="8" type="ORF">RT761_01005</name>
</gene>
<comment type="similarity">
    <text evidence="5">Belongs to the class I-like SAM-binding methyltransferase superfamily. TRM61 family.</text>
</comment>
<dbReference type="InterPro" id="IPR049470">
    <property type="entry name" value="TRM61_C"/>
</dbReference>
<feature type="binding site" evidence="6">
    <location>
        <position position="171"/>
    </location>
    <ligand>
        <name>S-adenosyl-L-methionine</name>
        <dbReference type="ChEBI" id="CHEBI:59789"/>
    </ligand>
</feature>
<organism evidence="8 9">
    <name type="scientific">Atribacter laminatus</name>
    <dbReference type="NCBI Taxonomy" id="2847778"/>
    <lineage>
        <taxon>Bacteria</taxon>
        <taxon>Pseudomonadati</taxon>
        <taxon>Atribacterota</taxon>
        <taxon>Atribacteria</taxon>
        <taxon>Atribacterales</taxon>
        <taxon>Atribacteraceae</taxon>
        <taxon>Atribacter</taxon>
    </lineage>
</organism>
<dbReference type="EMBL" id="CP065383">
    <property type="protein sequence ID" value="QPM67793.1"/>
    <property type="molecule type" value="Genomic_DNA"/>
</dbReference>
<evidence type="ECO:0000256" key="3">
    <source>
        <dbReference type="ARBA" id="ARBA00022691"/>
    </source>
</evidence>
<dbReference type="GO" id="GO:0031515">
    <property type="term" value="C:tRNA (m1A) methyltransferase complex"/>
    <property type="evidence" value="ECO:0007669"/>
    <property type="project" value="UniProtKB-UniRule"/>
</dbReference>